<comment type="caution">
    <text evidence="3">The sequence shown here is derived from an EMBL/GenBank/DDBJ whole genome shotgun (WGS) entry which is preliminary data.</text>
</comment>
<dbReference type="SMART" id="SM00213">
    <property type="entry name" value="UBQ"/>
    <property type="match status" value="1"/>
</dbReference>
<proteinExistence type="predicted"/>
<dbReference type="CDD" id="cd17039">
    <property type="entry name" value="Ubl_ubiquitin_like"/>
    <property type="match status" value="1"/>
</dbReference>
<sequence>MQAMYIRVKRSKTTYFLQCDPTETILDIKQKLHALIDQPVTDQRLILVGSGEILEDSKTLAEQKVENDAVVALTLRKGLLIFPKIYLIFHYKSCLGYRLIVLSTVVLTSRFWLELLDNFLCPFGLVVSGSVDPTPCYLVVMTMNLKTSTLFDQMTFTNRMMARANGEQSPCLKTLAAEFVLPVNVSIRPGNLCNFTTRKPSVAVVGSGPSGLFATLVLAEPGANVTLIERGQAVEQWGHDIGALIRQLESNFCFGEVMKSLVHIGAPRNILIDGKPHLGTDGLAPLLHNFRHHLQGLSVTVKFGTRLNDLLIENALVVGVGSVRFKGKITDQQ</sequence>
<accession>A0AAN8W5V0</accession>
<dbReference type="Pfam" id="PF00240">
    <property type="entry name" value="ubiquitin"/>
    <property type="match status" value="1"/>
</dbReference>
<evidence type="ECO:0000259" key="2">
    <source>
        <dbReference type="PROSITE" id="PS50053"/>
    </source>
</evidence>
<keyword evidence="4" id="KW-1185">Reference proteome</keyword>
<feature type="domain" description="Ubiquitin-like" evidence="2">
    <location>
        <begin position="4"/>
        <end position="77"/>
    </location>
</feature>
<keyword evidence="1" id="KW-0472">Membrane</keyword>
<keyword evidence="1" id="KW-1133">Transmembrane helix</keyword>
<protein>
    <submittedName>
        <fullName evidence="3">Ubiquitin-like domain</fullName>
    </submittedName>
</protein>
<dbReference type="GO" id="GO:0071949">
    <property type="term" value="F:FAD binding"/>
    <property type="evidence" value="ECO:0007669"/>
    <property type="project" value="InterPro"/>
</dbReference>
<dbReference type="InterPro" id="IPR000626">
    <property type="entry name" value="Ubiquitin-like_dom"/>
</dbReference>
<reference evidence="3 4" key="1">
    <citation type="submission" date="2023-12" db="EMBL/GenBank/DDBJ databases">
        <title>A high-quality genome assembly for Dillenia turbinata (Dilleniales).</title>
        <authorList>
            <person name="Chanderbali A."/>
        </authorList>
    </citation>
    <scope>NUCLEOTIDE SEQUENCE [LARGE SCALE GENOMIC DNA]</scope>
    <source>
        <strain evidence="3">LSX21</strain>
        <tissue evidence="3">Leaf</tissue>
    </source>
</reference>
<dbReference type="AlphaFoldDB" id="A0AAN8W5V0"/>
<gene>
    <name evidence="3" type="ORF">RJ641_027698</name>
</gene>
<dbReference type="Gene3D" id="3.50.50.60">
    <property type="entry name" value="FAD/NAD(P)-binding domain"/>
    <property type="match status" value="1"/>
</dbReference>
<dbReference type="PANTHER" id="PTHR42842:SF3">
    <property type="entry name" value="FAD_NAD(P)-BINDING OXIDOREDUCTASE FAMILY PROTEIN"/>
    <property type="match status" value="1"/>
</dbReference>
<dbReference type="InterPro" id="IPR036188">
    <property type="entry name" value="FAD/NAD-bd_sf"/>
</dbReference>
<evidence type="ECO:0000256" key="1">
    <source>
        <dbReference type="SAM" id="Phobius"/>
    </source>
</evidence>
<name>A0AAN8W5V0_9MAGN</name>
<dbReference type="Pfam" id="PF01494">
    <property type="entry name" value="FAD_binding_3"/>
    <property type="match status" value="1"/>
</dbReference>
<dbReference type="InterPro" id="IPR028348">
    <property type="entry name" value="FAD-binding_protein"/>
</dbReference>
<dbReference type="SUPFAM" id="SSF54236">
    <property type="entry name" value="Ubiquitin-like"/>
    <property type="match status" value="1"/>
</dbReference>
<dbReference type="Gene3D" id="3.10.20.90">
    <property type="entry name" value="Phosphatidylinositol 3-kinase Catalytic Subunit, Chain A, domain 1"/>
    <property type="match status" value="1"/>
</dbReference>
<evidence type="ECO:0000313" key="3">
    <source>
        <dbReference type="EMBL" id="KAK6942321.1"/>
    </source>
</evidence>
<dbReference type="EMBL" id="JBAMMX010000004">
    <property type="protein sequence ID" value="KAK6942321.1"/>
    <property type="molecule type" value="Genomic_DNA"/>
</dbReference>
<keyword evidence="1" id="KW-0812">Transmembrane</keyword>
<dbReference type="SUPFAM" id="SSF51905">
    <property type="entry name" value="FAD/NAD(P)-binding domain"/>
    <property type="match status" value="1"/>
</dbReference>
<evidence type="ECO:0000313" key="4">
    <source>
        <dbReference type="Proteomes" id="UP001370490"/>
    </source>
</evidence>
<organism evidence="3 4">
    <name type="scientific">Dillenia turbinata</name>
    <dbReference type="NCBI Taxonomy" id="194707"/>
    <lineage>
        <taxon>Eukaryota</taxon>
        <taxon>Viridiplantae</taxon>
        <taxon>Streptophyta</taxon>
        <taxon>Embryophyta</taxon>
        <taxon>Tracheophyta</taxon>
        <taxon>Spermatophyta</taxon>
        <taxon>Magnoliopsida</taxon>
        <taxon>eudicotyledons</taxon>
        <taxon>Gunneridae</taxon>
        <taxon>Pentapetalae</taxon>
        <taxon>Dilleniales</taxon>
        <taxon>Dilleniaceae</taxon>
        <taxon>Dillenia</taxon>
    </lineage>
</organism>
<dbReference type="PROSITE" id="PS50053">
    <property type="entry name" value="UBIQUITIN_2"/>
    <property type="match status" value="1"/>
</dbReference>
<dbReference type="InterPro" id="IPR002938">
    <property type="entry name" value="FAD-bd"/>
</dbReference>
<feature type="transmembrane region" description="Helical" evidence="1">
    <location>
        <begin position="95"/>
        <end position="113"/>
    </location>
</feature>
<dbReference type="Proteomes" id="UP001370490">
    <property type="component" value="Unassembled WGS sequence"/>
</dbReference>
<dbReference type="PANTHER" id="PTHR42842">
    <property type="entry name" value="FAD/NAD(P)-BINDING OXIDOREDUCTASE"/>
    <property type="match status" value="1"/>
</dbReference>
<dbReference type="InterPro" id="IPR029071">
    <property type="entry name" value="Ubiquitin-like_domsf"/>
</dbReference>